<dbReference type="AlphaFoldDB" id="A0A2M7UI16"/>
<sequence>MFEQRDKKSKIQISSKDILQFLGIGGVLVAAVVAPNAIQAFKFLLKDEEYVSWEKFNKSRARQYVGQLEKQDLIKRSIKDHQRCYVLTDKGRRFVLKQDVNKLQLNRPKKWDGRWRIVIFDIPEKKKAARDALRQKFTKIGMFQLQKSVFVYPFDCKKEVDFVSDYFEVANDILYLEARVHEVEKQLRNFFNL</sequence>
<name>A0A2M7UI16_9BACT</name>
<reference evidence="4" key="1">
    <citation type="submission" date="2017-09" db="EMBL/GenBank/DDBJ databases">
        <title>Depth-based differentiation of microbial function through sediment-hosted aquifers and enrichment of novel symbionts in the deep terrestrial subsurface.</title>
        <authorList>
            <person name="Probst A.J."/>
            <person name="Ladd B."/>
            <person name="Jarett J.K."/>
            <person name="Geller-Mcgrath D.E."/>
            <person name="Sieber C.M.K."/>
            <person name="Emerson J.B."/>
            <person name="Anantharaman K."/>
            <person name="Thomas B.C."/>
            <person name="Malmstrom R."/>
            <person name="Stieglmeier M."/>
            <person name="Klingl A."/>
            <person name="Woyke T."/>
            <person name="Ryan C.M."/>
            <person name="Banfield J.F."/>
        </authorList>
    </citation>
    <scope>NUCLEOTIDE SEQUENCE [LARGE SCALE GENOMIC DNA]</scope>
</reference>
<evidence type="ECO:0000313" key="3">
    <source>
        <dbReference type="EMBL" id="PIZ70862.1"/>
    </source>
</evidence>
<dbReference type="PANTHER" id="PTHR30319">
    <property type="entry name" value="PHENYLACETIC ACID REGULATOR-RELATED TRANSCRIPTIONAL REPRESSOR"/>
    <property type="match status" value="1"/>
</dbReference>
<dbReference type="PANTHER" id="PTHR30319:SF1">
    <property type="entry name" value="TRANSCRIPTIONAL REPRESSOR PAAX"/>
    <property type="match status" value="1"/>
</dbReference>
<evidence type="ECO:0000256" key="1">
    <source>
        <dbReference type="SAM" id="Phobius"/>
    </source>
</evidence>
<dbReference type="Gene3D" id="3.30.70.2650">
    <property type="match status" value="1"/>
</dbReference>
<dbReference type="GO" id="GO:0006351">
    <property type="term" value="P:DNA-templated transcription"/>
    <property type="evidence" value="ECO:0007669"/>
    <property type="project" value="TreeGrafter"/>
</dbReference>
<evidence type="ECO:0000259" key="2">
    <source>
        <dbReference type="Pfam" id="PF20803"/>
    </source>
</evidence>
<dbReference type="InterPro" id="IPR036388">
    <property type="entry name" value="WH-like_DNA-bd_sf"/>
</dbReference>
<evidence type="ECO:0000313" key="4">
    <source>
        <dbReference type="Proteomes" id="UP000229805"/>
    </source>
</evidence>
<dbReference type="InterPro" id="IPR048846">
    <property type="entry name" value="PaaX-like_central"/>
</dbReference>
<proteinExistence type="predicted"/>
<dbReference type="Gene3D" id="1.10.10.10">
    <property type="entry name" value="Winged helix-like DNA-binding domain superfamily/Winged helix DNA-binding domain"/>
    <property type="match status" value="1"/>
</dbReference>
<keyword evidence="1" id="KW-0812">Transmembrane</keyword>
<protein>
    <recommendedName>
        <fullName evidence="2">Transcriptional repressor PaaX-like central Cas2-like domain-containing protein</fullName>
    </recommendedName>
</protein>
<accession>A0A2M7UI16</accession>
<dbReference type="EMBL" id="PFOG01000080">
    <property type="protein sequence ID" value="PIZ70862.1"/>
    <property type="molecule type" value="Genomic_DNA"/>
</dbReference>
<feature type="transmembrane region" description="Helical" evidence="1">
    <location>
        <begin position="21"/>
        <end position="38"/>
    </location>
</feature>
<gene>
    <name evidence="3" type="ORF">COY11_02020</name>
</gene>
<keyword evidence="1" id="KW-1133">Transmembrane helix</keyword>
<comment type="caution">
    <text evidence="3">The sequence shown here is derived from an EMBL/GenBank/DDBJ whole genome shotgun (WGS) entry which is preliminary data.</text>
</comment>
<keyword evidence="1" id="KW-0472">Membrane</keyword>
<dbReference type="Pfam" id="PF20803">
    <property type="entry name" value="PaaX_M"/>
    <property type="match status" value="1"/>
</dbReference>
<dbReference type="SUPFAM" id="SSF143430">
    <property type="entry name" value="TTP0101/SSO1404-like"/>
    <property type="match status" value="1"/>
</dbReference>
<organism evidence="3 4">
    <name type="scientific">Candidatus Portnoybacteria bacterium CG_4_10_14_0_2_um_filter_44_20</name>
    <dbReference type="NCBI Taxonomy" id="1974799"/>
    <lineage>
        <taxon>Bacteria</taxon>
        <taxon>Candidatus Portnoyibacteriota</taxon>
    </lineage>
</organism>
<feature type="domain" description="Transcriptional repressor PaaX-like central Cas2-like" evidence="2">
    <location>
        <begin position="109"/>
        <end position="184"/>
    </location>
</feature>
<dbReference type="Proteomes" id="UP000229805">
    <property type="component" value="Unassembled WGS sequence"/>
</dbReference>